<gene>
    <name evidence="7" type="ORF">IC234_13310</name>
</gene>
<proteinExistence type="predicted"/>
<dbReference type="PANTHER" id="PTHR43702">
    <property type="entry name" value="L-FUCOSE-PROTON SYMPORTER"/>
    <property type="match status" value="1"/>
</dbReference>
<evidence type="ECO:0000256" key="3">
    <source>
        <dbReference type="ARBA" id="ARBA00022692"/>
    </source>
</evidence>
<feature type="transmembrane region" description="Helical" evidence="6">
    <location>
        <begin position="405"/>
        <end position="423"/>
    </location>
</feature>
<keyword evidence="3 6" id="KW-0812">Transmembrane</keyword>
<reference evidence="7 8" key="1">
    <citation type="submission" date="2020-09" db="EMBL/GenBank/DDBJ databases">
        <authorList>
            <person name="Kim M.K."/>
        </authorList>
    </citation>
    <scope>NUCLEOTIDE SEQUENCE [LARGE SCALE GENOMIC DNA]</scope>
    <source>
        <strain evidence="7 8">BT189</strain>
    </source>
</reference>
<dbReference type="CDD" id="cd17394">
    <property type="entry name" value="MFS_FucP_like"/>
    <property type="match status" value="1"/>
</dbReference>
<name>A0ABR8JWC9_9BACT</name>
<dbReference type="Gene3D" id="1.20.1250.20">
    <property type="entry name" value="MFS general substrate transporter like domains"/>
    <property type="match status" value="2"/>
</dbReference>
<organism evidence="7 8">
    <name type="scientific">Hymenobacter armeniacus</name>
    <dbReference type="NCBI Taxonomy" id="2771358"/>
    <lineage>
        <taxon>Bacteria</taxon>
        <taxon>Pseudomonadati</taxon>
        <taxon>Bacteroidota</taxon>
        <taxon>Cytophagia</taxon>
        <taxon>Cytophagales</taxon>
        <taxon>Hymenobacteraceae</taxon>
        <taxon>Hymenobacter</taxon>
    </lineage>
</organism>
<dbReference type="PANTHER" id="PTHR43702:SF11">
    <property type="entry name" value="L-FUCOSE-PROTON SYMPORTER"/>
    <property type="match status" value="1"/>
</dbReference>
<accession>A0ABR8JWC9</accession>
<comment type="caution">
    <text evidence="7">The sequence shown here is derived from an EMBL/GenBank/DDBJ whole genome shotgun (WGS) entry which is preliminary data.</text>
</comment>
<evidence type="ECO:0000313" key="8">
    <source>
        <dbReference type="Proteomes" id="UP000606003"/>
    </source>
</evidence>
<feature type="transmembrane region" description="Helical" evidence="6">
    <location>
        <begin position="344"/>
        <end position="363"/>
    </location>
</feature>
<feature type="transmembrane region" description="Helical" evidence="6">
    <location>
        <begin position="289"/>
        <end position="307"/>
    </location>
</feature>
<feature type="transmembrane region" description="Helical" evidence="6">
    <location>
        <begin position="66"/>
        <end position="86"/>
    </location>
</feature>
<evidence type="ECO:0000256" key="6">
    <source>
        <dbReference type="SAM" id="Phobius"/>
    </source>
</evidence>
<feature type="transmembrane region" description="Helical" evidence="6">
    <location>
        <begin position="375"/>
        <end position="393"/>
    </location>
</feature>
<keyword evidence="5 6" id="KW-0472">Membrane</keyword>
<evidence type="ECO:0000256" key="2">
    <source>
        <dbReference type="ARBA" id="ARBA00022475"/>
    </source>
</evidence>
<keyword evidence="2" id="KW-1003">Cell membrane</keyword>
<dbReference type="SUPFAM" id="SSF103473">
    <property type="entry name" value="MFS general substrate transporter"/>
    <property type="match status" value="1"/>
</dbReference>
<dbReference type="RefSeq" id="WP_190925397.1">
    <property type="nucleotide sequence ID" value="NZ_JACXAC010000004.1"/>
</dbReference>
<feature type="transmembrane region" description="Helical" evidence="6">
    <location>
        <begin position="255"/>
        <end position="277"/>
    </location>
</feature>
<keyword evidence="8" id="KW-1185">Reference proteome</keyword>
<feature type="transmembrane region" description="Helical" evidence="6">
    <location>
        <begin position="158"/>
        <end position="179"/>
    </location>
</feature>
<protein>
    <submittedName>
        <fullName evidence="7">Sugar MFS transporter</fullName>
    </submittedName>
</protein>
<evidence type="ECO:0000256" key="4">
    <source>
        <dbReference type="ARBA" id="ARBA00022989"/>
    </source>
</evidence>
<evidence type="ECO:0000313" key="7">
    <source>
        <dbReference type="EMBL" id="MBD2723106.1"/>
    </source>
</evidence>
<feature type="transmembrane region" description="Helical" evidence="6">
    <location>
        <begin position="194"/>
        <end position="212"/>
    </location>
</feature>
<dbReference type="InterPro" id="IPR036259">
    <property type="entry name" value="MFS_trans_sf"/>
</dbReference>
<evidence type="ECO:0000256" key="1">
    <source>
        <dbReference type="ARBA" id="ARBA00004429"/>
    </source>
</evidence>
<keyword evidence="4 6" id="KW-1133">Transmembrane helix</keyword>
<feature type="transmembrane region" description="Helical" evidence="6">
    <location>
        <begin position="125"/>
        <end position="146"/>
    </location>
</feature>
<feature type="transmembrane region" description="Helical" evidence="6">
    <location>
        <begin position="25"/>
        <end position="46"/>
    </location>
</feature>
<evidence type="ECO:0000256" key="5">
    <source>
        <dbReference type="ARBA" id="ARBA00023136"/>
    </source>
</evidence>
<comment type="subcellular location">
    <subcellularLocation>
        <location evidence="1">Cell inner membrane</location>
        <topology evidence="1">Multi-pass membrane protein</topology>
    </subcellularLocation>
</comment>
<dbReference type="Pfam" id="PF07690">
    <property type="entry name" value="MFS_1"/>
    <property type="match status" value="1"/>
</dbReference>
<sequence length="430" mass="46062">MQTAVTPSPALPSVAAAPSFIERKYVPTLVFVTSLFMLWGIAITMGDVLNKHFQNVLQVSKADSGLVQFSIFGAYAVMGIPAGLFMKRFGYKNGVLLGLGLYSLGAFLFVPAANAGSFGLFRGALFVLACGLATLEAVAHPFMAALGDQRTSDQRLNFAQSFNGLGAVIGPLLGSYFILNGTSATGDLTSVKTLYVVIGSVILAIAVAFAFLKVPALQDAHAAEAHAETEAGFYAGTPETVAAPRKLLQHAHFRWAWLAQFLNVAAQGGTWAFFINYGVEKMHFSDATAAGYFSLFMVLMMSGRFVGTFLMRYIAPNKLLAAFALANVLMCVIVAQSWGWPSFIALLLINFFFSIMFPTIFSLGIKDLGPHTPQASSILVMAVAGGAVFPYLMGKIANHDIAAAYYLPIICYAFIALFGARLYKVAHKTA</sequence>
<dbReference type="InterPro" id="IPR050375">
    <property type="entry name" value="MFS_TsgA-like"/>
</dbReference>
<dbReference type="InterPro" id="IPR011701">
    <property type="entry name" value="MFS"/>
</dbReference>
<dbReference type="EMBL" id="JACXAC010000004">
    <property type="protein sequence ID" value="MBD2723106.1"/>
    <property type="molecule type" value="Genomic_DNA"/>
</dbReference>
<dbReference type="Proteomes" id="UP000606003">
    <property type="component" value="Unassembled WGS sequence"/>
</dbReference>
<feature type="transmembrane region" description="Helical" evidence="6">
    <location>
        <begin position="319"/>
        <end position="338"/>
    </location>
</feature>
<feature type="transmembrane region" description="Helical" evidence="6">
    <location>
        <begin position="93"/>
        <end position="113"/>
    </location>
</feature>